<evidence type="ECO:0000313" key="2">
    <source>
        <dbReference type="EMBL" id="SBV97697.1"/>
    </source>
</evidence>
<dbReference type="Gene3D" id="3.90.1210.10">
    <property type="entry name" value="Antifreeze-like/N-acetylneuraminic acid synthase C-terminal domain"/>
    <property type="match status" value="1"/>
</dbReference>
<evidence type="ECO:0000259" key="1">
    <source>
        <dbReference type="SMART" id="SM00858"/>
    </source>
</evidence>
<gene>
    <name evidence="2" type="ORF">KL86CLO1_10945</name>
</gene>
<dbReference type="InterPro" id="IPR017592">
    <property type="entry name" value="Pilus_assmbl_Flp-typ_CpaB"/>
</dbReference>
<organism evidence="2">
    <name type="scientific">uncultured Eubacteriales bacterium</name>
    <dbReference type="NCBI Taxonomy" id="172733"/>
    <lineage>
        <taxon>Bacteria</taxon>
        <taxon>Bacillati</taxon>
        <taxon>Bacillota</taxon>
        <taxon>Clostridia</taxon>
        <taxon>Eubacteriales</taxon>
        <taxon>environmental samples</taxon>
    </lineage>
</organism>
<name>A0A212JE35_9FIRM</name>
<dbReference type="SMART" id="SM00858">
    <property type="entry name" value="SAF"/>
    <property type="match status" value="1"/>
</dbReference>
<proteinExistence type="predicted"/>
<dbReference type="CDD" id="cd11614">
    <property type="entry name" value="SAF_CpaB_FlgA_like"/>
    <property type="match status" value="1"/>
</dbReference>
<dbReference type="Pfam" id="PF16976">
    <property type="entry name" value="RcpC"/>
    <property type="match status" value="1"/>
</dbReference>
<dbReference type="InterPro" id="IPR031571">
    <property type="entry name" value="RcpC_dom"/>
</dbReference>
<dbReference type="EMBL" id="FLUN01000001">
    <property type="protein sequence ID" value="SBV97697.1"/>
    <property type="molecule type" value="Genomic_DNA"/>
</dbReference>
<accession>A0A212JE35</accession>
<protein>
    <recommendedName>
        <fullName evidence="1">SAF domain-containing protein</fullName>
    </recommendedName>
</protein>
<feature type="domain" description="SAF" evidence="1">
    <location>
        <begin position="35"/>
        <end position="97"/>
    </location>
</feature>
<reference evidence="2" key="1">
    <citation type="submission" date="2016-04" db="EMBL/GenBank/DDBJ databases">
        <authorList>
            <person name="Evans L.H."/>
            <person name="Alamgir A."/>
            <person name="Owens N."/>
            <person name="Weber N.D."/>
            <person name="Virtaneva K."/>
            <person name="Barbian K."/>
            <person name="Babar A."/>
            <person name="Rosenke K."/>
        </authorList>
    </citation>
    <scope>NUCLEOTIDE SEQUENCE</scope>
    <source>
        <strain evidence="2">86</strain>
    </source>
</reference>
<dbReference type="NCBIfam" id="TIGR03177">
    <property type="entry name" value="pilus_cpaB"/>
    <property type="match status" value="1"/>
</dbReference>
<dbReference type="InterPro" id="IPR013974">
    <property type="entry name" value="SAF"/>
</dbReference>
<dbReference type="Pfam" id="PF08666">
    <property type="entry name" value="SAF"/>
    <property type="match status" value="1"/>
</dbReference>
<sequence length="238" mass="25650">MKKIFLLALVFSLLTGGLFFSYLRSLDQGAEAEYESVVVAAVDMPPLTTITADMVSLTQVPLGGRHPAAAHSVEEVIGLVTDDHILTGEQMIPSKLKTPGNIEDGLTFAIEPGYRAVSILIAEDTGVAYYPKPGDYVDVLSVVSDPLPDPNSRDRTAAYLVVEDVRILAMGRASSEEGETPQTVTLMVKPEQAMSFALTSERFVLVLRGVGDHGTTDPKYAWNSTLLPEGAWRSVVTP</sequence>
<dbReference type="AlphaFoldDB" id="A0A212JE35"/>